<organism evidence="2 3">
    <name type="scientific">Hohenbuehelia grisea</name>
    <dbReference type="NCBI Taxonomy" id="104357"/>
    <lineage>
        <taxon>Eukaryota</taxon>
        <taxon>Fungi</taxon>
        <taxon>Dikarya</taxon>
        <taxon>Basidiomycota</taxon>
        <taxon>Agaricomycotina</taxon>
        <taxon>Agaricomycetes</taxon>
        <taxon>Agaricomycetidae</taxon>
        <taxon>Agaricales</taxon>
        <taxon>Pleurotineae</taxon>
        <taxon>Pleurotaceae</taxon>
        <taxon>Hohenbuehelia</taxon>
    </lineage>
</organism>
<gene>
    <name evidence="2" type="ORF">HGRIS_004755</name>
</gene>
<proteinExistence type="predicted"/>
<dbReference type="EMBL" id="JASNQZ010000008">
    <property type="protein sequence ID" value="KAL0953534.1"/>
    <property type="molecule type" value="Genomic_DNA"/>
</dbReference>
<keyword evidence="3" id="KW-1185">Reference proteome</keyword>
<reference evidence="3" key="1">
    <citation type="submission" date="2024-06" db="EMBL/GenBank/DDBJ databases">
        <title>Multi-omics analyses provide insights into the biosynthesis of the anticancer antibiotic pleurotin in Hohenbuehelia grisea.</title>
        <authorList>
            <person name="Weaver J.A."/>
            <person name="Alberti F."/>
        </authorList>
    </citation>
    <scope>NUCLEOTIDE SEQUENCE [LARGE SCALE GENOMIC DNA]</scope>
    <source>
        <strain evidence="3">T-177</strain>
    </source>
</reference>
<evidence type="ECO:0000313" key="2">
    <source>
        <dbReference type="EMBL" id="KAL0953534.1"/>
    </source>
</evidence>
<accession>A0ABR3JCX7</accession>
<name>A0ABR3JCX7_9AGAR</name>
<sequence>MEEIKVSQTVVQPANPTTASIPQPRPVPRKTNKSAASPSVDEDDLFDLRARPQRGAR</sequence>
<protein>
    <submittedName>
        <fullName evidence="2">Uncharacterized protein</fullName>
    </submittedName>
</protein>
<evidence type="ECO:0000313" key="3">
    <source>
        <dbReference type="Proteomes" id="UP001556367"/>
    </source>
</evidence>
<feature type="region of interest" description="Disordered" evidence="1">
    <location>
        <begin position="1"/>
        <end position="57"/>
    </location>
</feature>
<evidence type="ECO:0000256" key="1">
    <source>
        <dbReference type="SAM" id="MobiDB-lite"/>
    </source>
</evidence>
<feature type="compositionally biased region" description="Polar residues" evidence="1">
    <location>
        <begin position="1"/>
        <end position="21"/>
    </location>
</feature>
<comment type="caution">
    <text evidence="2">The sequence shown here is derived from an EMBL/GenBank/DDBJ whole genome shotgun (WGS) entry which is preliminary data.</text>
</comment>
<dbReference type="Proteomes" id="UP001556367">
    <property type="component" value="Unassembled WGS sequence"/>
</dbReference>